<reference evidence="2 3" key="1">
    <citation type="submission" date="2021-10" db="EMBL/GenBank/DDBJ databases">
        <title>Anaerobic single-cell dispensing facilitates the cultivation of human gut bacteria.</title>
        <authorList>
            <person name="Afrizal A."/>
        </authorList>
    </citation>
    <scope>NUCLEOTIDE SEQUENCE [LARGE SCALE GENOMIC DNA]</scope>
    <source>
        <strain evidence="2 3">CLA-AA-H200</strain>
    </source>
</reference>
<organism evidence="2 3">
    <name type="scientific">Ruminococcus turbiniformis</name>
    <dbReference type="NCBI Taxonomy" id="2881258"/>
    <lineage>
        <taxon>Bacteria</taxon>
        <taxon>Bacillati</taxon>
        <taxon>Bacillota</taxon>
        <taxon>Clostridia</taxon>
        <taxon>Eubacteriales</taxon>
        <taxon>Oscillospiraceae</taxon>
        <taxon>Ruminococcus</taxon>
    </lineage>
</organism>
<dbReference type="Proteomes" id="UP001198151">
    <property type="component" value="Unassembled WGS sequence"/>
</dbReference>
<accession>A0ABS8FTM6</accession>
<keyword evidence="3" id="KW-1185">Reference proteome</keyword>
<comment type="caution">
    <text evidence="2">The sequence shown here is derived from an EMBL/GenBank/DDBJ whole genome shotgun (WGS) entry which is preliminary data.</text>
</comment>
<keyword evidence="1" id="KW-1133">Transmembrane helix</keyword>
<dbReference type="CDD" id="cd06174">
    <property type="entry name" value="MFS"/>
    <property type="match status" value="1"/>
</dbReference>
<proteinExistence type="predicted"/>
<keyword evidence="1" id="KW-0812">Transmembrane</keyword>
<feature type="transmembrane region" description="Helical" evidence="1">
    <location>
        <begin position="73"/>
        <end position="92"/>
    </location>
</feature>
<dbReference type="RefSeq" id="WP_227706546.1">
    <property type="nucleotide sequence ID" value="NZ_JAJEQX010000003.1"/>
</dbReference>
<dbReference type="SUPFAM" id="SSF103473">
    <property type="entry name" value="MFS general substrate transporter"/>
    <property type="match status" value="1"/>
</dbReference>
<dbReference type="EMBL" id="JAJEQX010000003">
    <property type="protein sequence ID" value="MCC2253398.1"/>
    <property type="molecule type" value="Genomic_DNA"/>
</dbReference>
<gene>
    <name evidence="2" type="ORF">LKD70_02900</name>
</gene>
<feature type="transmembrane region" description="Helical" evidence="1">
    <location>
        <begin position="99"/>
        <end position="117"/>
    </location>
</feature>
<feature type="transmembrane region" description="Helical" evidence="1">
    <location>
        <begin position="34"/>
        <end position="53"/>
    </location>
</feature>
<evidence type="ECO:0000313" key="3">
    <source>
        <dbReference type="Proteomes" id="UP001198151"/>
    </source>
</evidence>
<feature type="transmembrane region" description="Helical" evidence="1">
    <location>
        <begin position="193"/>
        <end position="214"/>
    </location>
</feature>
<sequence>MNSTKEEFKKNKGNGEQGMNFKNVMILFRDPNQWLTWLAIGLGYTAYVGMTYISPLLASEFGVEASIITVLDTIKNSGIGLIAPLIAGFIATKKGAVRSYFLWLGLYIVSMALIIVLPWQPAFAIIAILVIILLSFSAKGRSAISNTVLVEIKTPMYLFGTSVGIEALIMRIPDMFMFTLAGNMIDSYGNTGYYMVFGGCLVFALAGLLCNMVVSRRMKAGKTSEWFFEQAKHKAAN</sequence>
<feature type="transmembrane region" description="Helical" evidence="1">
    <location>
        <begin position="123"/>
        <end position="144"/>
    </location>
</feature>
<feature type="transmembrane region" description="Helical" evidence="1">
    <location>
        <begin position="156"/>
        <end position="173"/>
    </location>
</feature>
<name>A0ABS8FTM6_9FIRM</name>
<protein>
    <submittedName>
        <fullName evidence="2">MFS transporter</fullName>
    </submittedName>
</protein>
<dbReference type="Gene3D" id="1.20.1250.20">
    <property type="entry name" value="MFS general substrate transporter like domains"/>
    <property type="match status" value="1"/>
</dbReference>
<keyword evidence="1" id="KW-0472">Membrane</keyword>
<evidence type="ECO:0000256" key="1">
    <source>
        <dbReference type="SAM" id="Phobius"/>
    </source>
</evidence>
<evidence type="ECO:0000313" key="2">
    <source>
        <dbReference type="EMBL" id="MCC2253398.1"/>
    </source>
</evidence>
<dbReference type="InterPro" id="IPR036259">
    <property type="entry name" value="MFS_trans_sf"/>
</dbReference>